<dbReference type="SUPFAM" id="SSF52172">
    <property type="entry name" value="CheY-like"/>
    <property type="match status" value="1"/>
</dbReference>
<dbReference type="InterPro" id="IPR007492">
    <property type="entry name" value="LytTR_DNA-bd_dom"/>
</dbReference>
<dbReference type="PANTHER" id="PTHR37299">
    <property type="entry name" value="TRANSCRIPTIONAL REGULATOR-RELATED"/>
    <property type="match status" value="1"/>
</dbReference>
<dbReference type="Pfam" id="PF04397">
    <property type="entry name" value="LytTR"/>
    <property type="match status" value="1"/>
</dbReference>
<proteinExistence type="predicted"/>
<dbReference type="EMBL" id="BQKE01000001">
    <property type="protein sequence ID" value="GJM62223.1"/>
    <property type="molecule type" value="Genomic_DNA"/>
</dbReference>
<dbReference type="SMART" id="SM00448">
    <property type="entry name" value="REC"/>
    <property type="match status" value="1"/>
</dbReference>
<evidence type="ECO:0000259" key="3">
    <source>
        <dbReference type="PROSITE" id="PS50930"/>
    </source>
</evidence>
<dbReference type="GO" id="GO:0003677">
    <property type="term" value="F:DNA binding"/>
    <property type="evidence" value="ECO:0007669"/>
    <property type="project" value="UniProtKB-KW"/>
</dbReference>
<dbReference type="Proteomes" id="UP001310022">
    <property type="component" value="Unassembled WGS sequence"/>
</dbReference>
<evidence type="ECO:0000313" key="5">
    <source>
        <dbReference type="Proteomes" id="UP001310022"/>
    </source>
</evidence>
<dbReference type="InterPro" id="IPR046947">
    <property type="entry name" value="LytR-like"/>
</dbReference>
<evidence type="ECO:0000259" key="2">
    <source>
        <dbReference type="PROSITE" id="PS50110"/>
    </source>
</evidence>
<reference evidence="4 5" key="1">
    <citation type="submission" date="2021-12" db="EMBL/GenBank/DDBJ databases">
        <title>Genome sequencing of bacteria with rrn-lacking chromosome and rrn-plasmid.</title>
        <authorList>
            <person name="Anda M."/>
            <person name="Iwasaki W."/>
        </authorList>
    </citation>
    <scope>NUCLEOTIDE SEQUENCE [LARGE SCALE GENOMIC DNA]</scope>
    <source>
        <strain evidence="4 5">NBRC 15940</strain>
    </source>
</reference>
<keyword evidence="4" id="KW-0238">DNA-binding</keyword>
<protein>
    <submittedName>
        <fullName evidence="4">DNA-binding response regulator</fullName>
    </submittedName>
</protein>
<dbReference type="Gene3D" id="2.40.50.1020">
    <property type="entry name" value="LytTr DNA-binding domain"/>
    <property type="match status" value="1"/>
</dbReference>
<dbReference type="InterPro" id="IPR011006">
    <property type="entry name" value="CheY-like_superfamily"/>
</dbReference>
<keyword evidence="1" id="KW-0597">Phosphoprotein</keyword>
<comment type="caution">
    <text evidence="4">The sequence shown here is derived from an EMBL/GenBank/DDBJ whole genome shotgun (WGS) entry which is preliminary data.</text>
</comment>
<dbReference type="Gene3D" id="3.40.50.2300">
    <property type="match status" value="1"/>
</dbReference>
<feature type="domain" description="Response regulatory" evidence="2">
    <location>
        <begin position="2"/>
        <end position="113"/>
    </location>
</feature>
<keyword evidence="5" id="KW-1185">Reference proteome</keyword>
<dbReference type="CDD" id="cd17532">
    <property type="entry name" value="REC_LytTR_AlgR-like"/>
    <property type="match status" value="1"/>
</dbReference>
<dbReference type="Pfam" id="PF00072">
    <property type="entry name" value="Response_reg"/>
    <property type="match status" value="1"/>
</dbReference>
<dbReference type="PANTHER" id="PTHR37299:SF1">
    <property type="entry name" value="STAGE 0 SPORULATION PROTEIN A HOMOLOG"/>
    <property type="match status" value="1"/>
</dbReference>
<dbReference type="RefSeq" id="WP_338237546.1">
    <property type="nucleotide sequence ID" value="NZ_BQKE01000001.1"/>
</dbReference>
<dbReference type="SMART" id="SM00850">
    <property type="entry name" value="LytTR"/>
    <property type="match status" value="1"/>
</dbReference>
<sequence>MRALIIDDERLARKELASLLKAHPEVEVIGEAVNVYDAYEQINKLQPDLIFLDIQMPGKSGFDLLTMLDKSPQVVFATAYDEYAIQAFEVNALDYLLKPIQPDRLADTIRKIAAGNSSEVSLAQDPIESGAKAGSKRDVLGVNDQVFVKDGDRCWFVRLSEVRLFESDGNYIKVHFEQFKPMIHKSLNALDERLDDRHFFRVSRKHIVNLAWIEKIEPWFNGGLMLELKGGEKVEVSRRQATKFKDMMSL</sequence>
<feature type="domain" description="HTH LytTR-type" evidence="3">
    <location>
        <begin position="148"/>
        <end position="250"/>
    </location>
</feature>
<dbReference type="PROSITE" id="PS50930">
    <property type="entry name" value="HTH_LYTTR"/>
    <property type="match status" value="1"/>
</dbReference>
<dbReference type="AlphaFoldDB" id="A0AAN4W094"/>
<dbReference type="FunFam" id="3.40.50.2300:FF:000051">
    <property type="entry name" value="Two-component response regulator yehT"/>
    <property type="match status" value="1"/>
</dbReference>
<name>A0AAN4W094_9BACT</name>
<organism evidence="4 5">
    <name type="scientific">Persicobacter diffluens</name>
    <dbReference type="NCBI Taxonomy" id="981"/>
    <lineage>
        <taxon>Bacteria</taxon>
        <taxon>Pseudomonadati</taxon>
        <taxon>Bacteroidota</taxon>
        <taxon>Cytophagia</taxon>
        <taxon>Cytophagales</taxon>
        <taxon>Persicobacteraceae</taxon>
        <taxon>Persicobacter</taxon>
    </lineage>
</organism>
<evidence type="ECO:0000313" key="4">
    <source>
        <dbReference type="EMBL" id="GJM62223.1"/>
    </source>
</evidence>
<evidence type="ECO:0000256" key="1">
    <source>
        <dbReference type="PROSITE-ProRule" id="PRU00169"/>
    </source>
</evidence>
<accession>A0AAN4W094</accession>
<feature type="modified residue" description="4-aspartylphosphate" evidence="1">
    <location>
        <position position="53"/>
    </location>
</feature>
<gene>
    <name evidence="4" type="primary">algR</name>
    <name evidence="4" type="ORF">PEDI_27750</name>
</gene>
<dbReference type="PROSITE" id="PS50110">
    <property type="entry name" value="RESPONSE_REGULATORY"/>
    <property type="match status" value="1"/>
</dbReference>
<dbReference type="InterPro" id="IPR001789">
    <property type="entry name" value="Sig_transdc_resp-reg_receiver"/>
</dbReference>
<dbReference type="GO" id="GO:0000156">
    <property type="term" value="F:phosphorelay response regulator activity"/>
    <property type="evidence" value="ECO:0007669"/>
    <property type="project" value="InterPro"/>
</dbReference>